<sequence>MYILVVCYLAWISQASGVKNITHGVTRHLRSIGFPEGSGMGIFFALGVPIDIPDKSVLFSLYFEANYALPGEWNSTYYSNEPYLKKRSLDRRLTYEILMNKLESFGYSGENCLLKMICEVANYPLTSNGVLGEVLRILFTPSSSQNENLPSEITEAEHAKDCNYRYKKCPQSPLALIRRHDLDDNS</sequence>
<gene>
    <name evidence="3" type="primary">LOC117242196</name>
</gene>
<keyword evidence="1" id="KW-0732">Signal</keyword>
<feature type="chain" id="PRO_5026659291" evidence="1">
    <location>
        <begin position="18"/>
        <end position="186"/>
    </location>
</feature>
<dbReference type="Pfam" id="PF07841">
    <property type="entry name" value="DM4_12"/>
    <property type="match status" value="1"/>
</dbReference>
<feature type="signal peptide" evidence="1">
    <location>
        <begin position="1"/>
        <end position="17"/>
    </location>
</feature>
<evidence type="ECO:0000313" key="3">
    <source>
        <dbReference type="RefSeq" id="XP_033364558.1"/>
    </source>
</evidence>
<proteinExistence type="predicted"/>
<dbReference type="KEGG" id="bvk:117242196"/>
<dbReference type="PANTHER" id="PTHR21398:SF22">
    <property type="entry name" value="IP12060P-RELATED"/>
    <property type="match status" value="1"/>
</dbReference>
<evidence type="ECO:0000256" key="1">
    <source>
        <dbReference type="SAM" id="SignalP"/>
    </source>
</evidence>
<dbReference type="SMART" id="SM00718">
    <property type="entry name" value="DM4_12"/>
    <property type="match status" value="1"/>
</dbReference>
<dbReference type="GeneID" id="117242196"/>
<dbReference type="PANTHER" id="PTHR21398">
    <property type="entry name" value="AGAP007094-PA"/>
    <property type="match status" value="1"/>
</dbReference>
<protein>
    <submittedName>
        <fullName evidence="3">Uncharacterized protein LOC117242196</fullName>
    </submittedName>
</protein>
<name>A0A6J3LG69_9HYME</name>
<evidence type="ECO:0000313" key="2">
    <source>
        <dbReference type="Proteomes" id="UP000504631"/>
    </source>
</evidence>
<dbReference type="Proteomes" id="UP000504631">
    <property type="component" value="Unplaced"/>
</dbReference>
<organism evidence="2 3">
    <name type="scientific">Bombus vosnesenskii</name>
    <dbReference type="NCBI Taxonomy" id="207650"/>
    <lineage>
        <taxon>Eukaryota</taxon>
        <taxon>Metazoa</taxon>
        <taxon>Ecdysozoa</taxon>
        <taxon>Arthropoda</taxon>
        <taxon>Hexapoda</taxon>
        <taxon>Insecta</taxon>
        <taxon>Pterygota</taxon>
        <taxon>Neoptera</taxon>
        <taxon>Endopterygota</taxon>
        <taxon>Hymenoptera</taxon>
        <taxon>Apocrita</taxon>
        <taxon>Aculeata</taxon>
        <taxon>Apoidea</taxon>
        <taxon>Anthophila</taxon>
        <taxon>Apidae</taxon>
        <taxon>Bombus</taxon>
        <taxon>Pyrobombus</taxon>
    </lineage>
</organism>
<reference evidence="3" key="1">
    <citation type="submission" date="2025-08" db="UniProtKB">
        <authorList>
            <consortium name="RefSeq"/>
        </authorList>
    </citation>
    <scope>IDENTIFICATION</scope>
    <source>
        <tissue evidence="3">Muscle</tissue>
    </source>
</reference>
<keyword evidence="2" id="KW-1185">Reference proteome</keyword>
<dbReference type="AlphaFoldDB" id="A0A6J3LG69"/>
<accession>A0A6J3LG69</accession>
<dbReference type="RefSeq" id="XP_033364558.1">
    <property type="nucleotide sequence ID" value="XM_033508667.1"/>
</dbReference>
<dbReference type="InterPro" id="IPR006631">
    <property type="entry name" value="DM4_12"/>
</dbReference>